<organism evidence="1 2">
    <name type="scientific">Rufibacter tibetensis</name>
    <dbReference type="NCBI Taxonomy" id="512763"/>
    <lineage>
        <taxon>Bacteria</taxon>
        <taxon>Pseudomonadati</taxon>
        <taxon>Bacteroidota</taxon>
        <taxon>Cytophagia</taxon>
        <taxon>Cytophagales</taxon>
        <taxon>Hymenobacteraceae</taxon>
        <taxon>Rufibacter</taxon>
    </lineage>
</organism>
<dbReference type="KEGG" id="rti:DC20_20415"/>
<evidence type="ECO:0000313" key="1">
    <source>
        <dbReference type="EMBL" id="ALJ00921.1"/>
    </source>
</evidence>
<keyword evidence="2" id="KW-1185">Reference proteome</keyword>
<name>A0A0N7HX32_9BACT</name>
<reference evidence="1 2" key="1">
    <citation type="submission" date="2015-08" db="EMBL/GenBank/DDBJ databases">
        <title>Complete genome sequence of Rufibacter tibetensis strain 1351t, a radiation-resistant bacterium from tibet plateau.</title>
        <authorList>
            <person name="Dai J."/>
        </authorList>
    </citation>
    <scope>NUCLEOTIDE SEQUENCE [LARGE SCALE GENOMIC DNA]</scope>
    <source>
        <strain evidence="1 2">1351</strain>
    </source>
</reference>
<protein>
    <submittedName>
        <fullName evidence="1">Uncharacterized protein</fullName>
    </submittedName>
</protein>
<dbReference type="PATRIC" id="fig|512763.3.peg.4482"/>
<dbReference type="STRING" id="512763.DC20_20415"/>
<dbReference type="AlphaFoldDB" id="A0A0N7HX32"/>
<evidence type="ECO:0000313" key="2">
    <source>
        <dbReference type="Proteomes" id="UP000061382"/>
    </source>
</evidence>
<sequence length="85" mass="9757">MVRNFCRAAGKQPNDVFVGRKLRILPRLYCRLQKERKVRLGLGCKQIGPKKAWLDPTIGLKGIYSLGMASADRNRWSSRQRRGTI</sequence>
<accession>A0A0N7HX32</accession>
<dbReference type="Proteomes" id="UP000061382">
    <property type="component" value="Chromosome"/>
</dbReference>
<proteinExistence type="predicted"/>
<gene>
    <name evidence="1" type="ORF">DC20_20415</name>
</gene>
<dbReference type="EMBL" id="CP012643">
    <property type="protein sequence ID" value="ALJ00921.1"/>
    <property type="molecule type" value="Genomic_DNA"/>
</dbReference>